<organism evidence="2 3">
    <name type="scientific">Falsibacillus pallidus</name>
    <dbReference type="NCBI Taxonomy" id="493781"/>
    <lineage>
        <taxon>Bacteria</taxon>
        <taxon>Bacillati</taxon>
        <taxon>Bacillota</taxon>
        <taxon>Bacilli</taxon>
        <taxon>Bacillales</taxon>
        <taxon>Bacillaceae</taxon>
        <taxon>Falsibacillus</taxon>
    </lineage>
</organism>
<dbReference type="InterPro" id="IPR047121">
    <property type="entry name" value="YjiB-like"/>
</dbReference>
<dbReference type="Proteomes" id="UP000255326">
    <property type="component" value="Unassembled WGS sequence"/>
</dbReference>
<dbReference type="InterPro" id="IPR014710">
    <property type="entry name" value="RmlC-like_jellyroll"/>
</dbReference>
<sequence length="164" mass="17997">MIDHYQFSDDGKTPNHSKWPLLIYKNGLGDKNTAEACGELFESNGWDGVWVNGVYPYHHFHSTAHEVLGVAGGTAVVQMGGENGKVLTVEKGDVIIIPAGVGHKKLEASSDFHVVGAYPKGQKADLLKSENHDHEQAKSNIEDVPLPEKDPVFGEKDGLFDYWK</sequence>
<accession>A0A370GQ34</accession>
<keyword evidence="3" id="KW-1185">Reference proteome</keyword>
<dbReference type="PIRSF" id="PIRSF019307">
    <property type="entry name" value="UCP019307"/>
    <property type="match status" value="1"/>
</dbReference>
<dbReference type="Gene3D" id="2.60.120.10">
    <property type="entry name" value="Jelly Rolls"/>
    <property type="match status" value="1"/>
</dbReference>
<dbReference type="InterPro" id="IPR014500">
    <property type="entry name" value="UCP019307_cupin"/>
</dbReference>
<dbReference type="AlphaFoldDB" id="A0A370GQ34"/>
<evidence type="ECO:0000259" key="1">
    <source>
        <dbReference type="Pfam" id="PF07883"/>
    </source>
</evidence>
<feature type="domain" description="Cupin type-2" evidence="1">
    <location>
        <begin position="55"/>
        <end position="104"/>
    </location>
</feature>
<dbReference type="CDD" id="cd02219">
    <property type="entry name" value="cupin_YjlB-like"/>
    <property type="match status" value="1"/>
</dbReference>
<gene>
    <name evidence="2" type="ORF">DFR59_102457</name>
</gene>
<comment type="caution">
    <text evidence="2">The sequence shown here is derived from an EMBL/GenBank/DDBJ whole genome shotgun (WGS) entry which is preliminary data.</text>
</comment>
<evidence type="ECO:0000313" key="3">
    <source>
        <dbReference type="Proteomes" id="UP000255326"/>
    </source>
</evidence>
<name>A0A370GQ34_9BACI</name>
<dbReference type="Pfam" id="PF07883">
    <property type="entry name" value="Cupin_2"/>
    <property type="match status" value="1"/>
</dbReference>
<dbReference type="PANTHER" id="PTHR36448">
    <property type="entry name" value="BLR7373 PROTEIN"/>
    <property type="match status" value="1"/>
</dbReference>
<reference evidence="2 3" key="1">
    <citation type="submission" date="2018-07" db="EMBL/GenBank/DDBJ databases">
        <title>Genomic Encyclopedia of Type Strains, Phase IV (KMG-IV): sequencing the most valuable type-strain genomes for metagenomic binning, comparative biology and taxonomic classification.</title>
        <authorList>
            <person name="Goeker M."/>
        </authorList>
    </citation>
    <scope>NUCLEOTIDE SEQUENCE [LARGE SCALE GENOMIC DNA]</scope>
    <source>
        <strain evidence="2 3">DSM 25281</strain>
    </source>
</reference>
<dbReference type="RefSeq" id="WP_114744633.1">
    <property type="nucleotide sequence ID" value="NZ_QQAY01000002.1"/>
</dbReference>
<dbReference type="EMBL" id="QQAY01000002">
    <property type="protein sequence ID" value="RDI45822.1"/>
    <property type="molecule type" value="Genomic_DNA"/>
</dbReference>
<evidence type="ECO:0000313" key="2">
    <source>
        <dbReference type="EMBL" id="RDI45822.1"/>
    </source>
</evidence>
<dbReference type="OrthoDB" id="9791759at2"/>
<dbReference type="InterPro" id="IPR013096">
    <property type="entry name" value="Cupin_2"/>
</dbReference>
<proteinExistence type="predicted"/>
<protein>
    <submittedName>
        <fullName evidence="2">Uncharacterized protein YjlB</fullName>
    </submittedName>
</protein>
<dbReference type="InterPro" id="IPR011051">
    <property type="entry name" value="RmlC_Cupin_sf"/>
</dbReference>
<dbReference type="PANTHER" id="PTHR36448:SF2">
    <property type="entry name" value="CUPIN TYPE-1 DOMAIN-CONTAINING PROTEIN"/>
    <property type="match status" value="1"/>
</dbReference>
<dbReference type="SUPFAM" id="SSF51182">
    <property type="entry name" value="RmlC-like cupins"/>
    <property type="match status" value="1"/>
</dbReference>